<keyword evidence="2" id="KW-1185">Reference proteome</keyword>
<dbReference type="OrthoDB" id="7185378at2"/>
<name>A0A3T0EB65_9PROT</name>
<accession>A0A3T0EB65</accession>
<gene>
    <name evidence="1" type="ORF">X907_2046</name>
</gene>
<sequence length="184" mass="20336">MAKAVFHKHQRVFVHPVGTWALVEKVKPQWVRDVEEPVKVFYDCGLGRDFQAHELAVEDGGGENTGNNWRVLRAANKWQTPEECAHHPFPGTYPVVVTDQQNWGGWRTPGAEYDRDPHRIETQARLIAQAPRLLALAEAVARAVADNPECGPELVGLARQMSETVRTVRAKPGEAGSAASQAAE</sequence>
<dbReference type="EMBL" id="CP018911">
    <property type="protein sequence ID" value="AZU04569.1"/>
    <property type="molecule type" value="Genomic_DNA"/>
</dbReference>
<dbReference type="Proteomes" id="UP000286954">
    <property type="component" value="Chromosome"/>
</dbReference>
<evidence type="ECO:0000313" key="1">
    <source>
        <dbReference type="EMBL" id="AZU04569.1"/>
    </source>
</evidence>
<dbReference type="AlphaFoldDB" id="A0A3T0EB65"/>
<proteinExistence type="predicted"/>
<organism evidence="1 2">
    <name type="scientific">Glycocaulis alkaliphilus</name>
    <dbReference type="NCBI Taxonomy" id="1434191"/>
    <lineage>
        <taxon>Bacteria</taxon>
        <taxon>Pseudomonadati</taxon>
        <taxon>Pseudomonadota</taxon>
        <taxon>Alphaproteobacteria</taxon>
        <taxon>Maricaulales</taxon>
        <taxon>Maricaulaceae</taxon>
        <taxon>Glycocaulis</taxon>
    </lineage>
</organism>
<dbReference type="KEGG" id="gak:X907_2046"/>
<dbReference type="RefSeq" id="WP_127567613.1">
    <property type="nucleotide sequence ID" value="NZ_BMFB01000001.1"/>
</dbReference>
<reference evidence="1 2" key="1">
    <citation type="submission" date="2016-12" db="EMBL/GenBank/DDBJ databases">
        <title>The genome of dimorphic prosthecate Glycocaulis alkaliphilus 6b-8t, isolated from crude oil dictates its adaptability in petroleum environments.</title>
        <authorList>
            <person name="Wu X.-L."/>
            <person name="Geng S."/>
        </authorList>
    </citation>
    <scope>NUCLEOTIDE SEQUENCE [LARGE SCALE GENOMIC DNA]</scope>
    <source>
        <strain evidence="1 2">6B-8</strain>
    </source>
</reference>
<evidence type="ECO:0000313" key="2">
    <source>
        <dbReference type="Proteomes" id="UP000286954"/>
    </source>
</evidence>
<protein>
    <submittedName>
        <fullName evidence="1">Uncharacterized protein</fullName>
    </submittedName>
</protein>